<dbReference type="Gene3D" id="4.10.860.120">
    <property type="entry name" value="RNA polymerase II, clamp domain"/>
    <property type="match status" value="2"/>
</dbReference>
<sequence length="287" mass="31784">CPGHFGHIELGRPVYHGFLQKVKKIIECVCVQCGKLKVDLSLLRWICRDPKFREIVKVIKNPKKRLQYVHALAKGKMICEADDPEAEDPLPDAEAEKAKTAAGVNSNTQKGRHGGCGHKQPVCRKEGLKLYLVYSRQAEDDEDKKGPKTLDKVALPASACLTIMRKIPDEDITLMGLSVDEARPEWMILTVMPVPPPPVRPSVAIDGGATRGEDDLTYKLAEVIKANANLKRLEGEGAPAHVLNEFESLLQWHIATYMDNNLPGQPQAMQKSGRPIKSDTRSVKGKE</sequence>
<dbReference type="InterPro" id="IPR045867">
    <property type="entry name" value="DNA-dir_RpoC_beta_prime"/>
</dbReference>
<evidence type="ECO:0000256" key="5">
    <source>
        <dbReference type="ARBA" id="ARBA00023163"/>
    </source>
</evidence>
<evidence type="ECO:0000313" key="9">
    <source>
        <dbReference type="EMBL" id="AMK07041.1"/>
    </source>
</evidence>
<keyword evidence="4 6" id="KW-0548">Nucleotidyltransferase</keyword>
<evidence type="ECO:0000256" key="7">
    <source>
        <dbReference type="SAM" id="MobiDB-lite"/>
    </source>
</evidence>
<dbReference type="GO" id="GO:0006351">
    <property type="term" value="P:DNA-templated transcription"/>
    <property type="evidence" value="ECO:0007669"/>
    <property type="project" value="InterPro"/>
</dbReference>
<reference evidence="9" key="1">
    <citation type="journal article" date="2015" name="Stud. Mycol.">
        <title>Phylogeny of yeasts and related filamentous fungi within Pucciniomycotina determined from multigene sequence analyses.</title>
        <authorList>
            <person name="Wang Q.M."/>
            <person name="Groenewald M."/>
            <person name="Takashima M."/>
            <person name="Theelen B."/>
            <person name="Han P.J."/>
            <person name="Liu X.Z."/>
            <person name="Boekhout T."/>
            <person name="Bai F.Y."/>
        </authorList>
    </citation>
    <scope>NUCLEOTIDE SEQUENCE</scope>
    <source>
        <strain evidence="9">AS2.2303</strain>
    </source>
</reference>
<dbReference type="InterPro" id="IPR006592">
    <property type="entry name" value="RNA_pol_N"/>
</dbReference>
<dbReference type="PANTHER" id="PTHR19376:SF37">
    <property type="entry name" value="DNA-DIRECTED RNA POLYMERASE II SUBUNIT RPB1"/>
    <property type="match status" value="1"/>
</dbReference>
<protein>
    <recommendedName>
        <fullName evidence="6">DNA-directed RNA polymerase subunit</fullName>
        <ecNumber evidence="6">2.7.7.6</ecNumber>
    </recommendedName>
</protein>
<proteinExistence type="inferred from homology"/>
<evidence type="ECO:0000259" key="8">
    <source>
        <dbReference type="SMART" id="SM00663"/>
    </source>
</evidence>
<dbReference type="Pfam" id="PF04997">
    <property type="entry name" value="RNA_pol_Rpb1_1"/>
    <property type="match status" value="1"/>
</dbReference>
<evidence type="ECO:0000256" key="4">
    <source>
        <dbReference type="ARBA" id="ARBA00022695"/>
    </source>
</evidence>
<dbReference type="InterPro" id="IPR007080">
    <property type="entry name" value="RNA_pol_Rpb1_1"/>
</dbReference>
<accession>A0A140D5I3</accession>
<dbReference type="SMART" id="SM00663">
    <property type="entry name" value="RPOLA_N"/>
    <property type="match status" value="1"/>
</dbReference>
<comment type="catalytic activity">
    <reaction evidence="6">
        <text>RNA(n) + a ribonucleoside 5'-triphosphate = RNA(n+1) + diphosphate</text>
        <dbReference type="Rhea" id="RHEA:21248"/>
        <dbReference type="Rhea" id="RHEA-COMP:14527"/>
        <dbReference type="Rhea" id="RHEA-COMP:17342"/>
        <dbReference type="ChEBI" id="CHEBI:33019"/>
        <dbReference type="ChEBI" id="CHEBI:61557"/>
        <dbReference type="ChEBI" id="CHEBI:140395"/>
        <dbReference type="EC" id="2.7.7.6"/>
    </reaction>
</comment>
<evidence type="ECO:0000256" key="1">
    <source>
        <dbReference type="ARBA" id="ARBA00006460"/>
    </source>
</evidence>
<feature type="compositionally biased region" description="Basic and acidic residues" evidence="7">
    <location>
        <begin position="276"/>
        <end position="287"/>
    </location>
</feature>
<dbReference type="AlphaFoldDB" id="A0A140D5I3"/>
<keyword evidence="2 6" id="KW-0240">DNA-directed RNA polymerase</keyword>
<feature type="non-terminal residue" evidence="9">
    <location>
        <position position="1"/>
    </location>
</feature>
<feature type="domain" description="RNA polymerase N-terminal" evidence="8">
    <location>
        <begin position="185"/>
        <end position="287"/>
    </location>
</feature>
<evidence type="ECO:0000256" key="2">
    <source>
        <dbReference type="ARBA" id="ARBA00022478"/>
    </source>
</evidence>
<evidence type="ECO:0000256" key="3">
    <source>
        <dbReference type="ARBA" id="ARBA00022679"/>
    </source>
</evidence>
<keyword evidence="3 6" id="KW-0808">Transferase</keyword>
<dbReference type="GO" id="GO:0005665">
    <property type="term" value="C:RNA polymerase II, core complex"/>
    <property type="evidence" value="ECO:0007669"/>
    <property type="project" value="TreeGrafter"/>
</dbReference>
<comment type="similarity">
    <text evidence="1 6">Belongs to the RNA polymerase beta' chain family.</text>
</comment>
<dbReference type="GO" id="GO:0003899">
    <property type="term" value="F:DNA-directed RNA polymerase activity"/>
    <property type="evidence" value="ECO:0007669"/>
    <property type="project" value="UniProtKB-EC"/>
</dbReference>
<dbReference type="GO" id="GO:0003677">
    <property type="term" value="F:DNA binding"/>
    <property type="evidence" value="ECO:0007669"/>
    <property type="project" value="InterPro"/>
</dbReference>
<organism evidence="9">
    <name type="scientific">Kondoa sorbi</name>
    <dbReference type="NCBI Taxonomy" id="267858"/>
    <lineage>
        <taxon>Eukaryota</taxon>
        <taxon>Fungi</taxon>
        <taxon>Dikarya</taxon>
        <taxon>Basidiomycota</taxon>
        <taxon>Pucciniomycotina</taxon>
        <taxon>Agaricostilbomycetes</taxon>
        <taxon>Agaricostilbales</taxon>
        <taxon>Kondoaceae</taxon>
        <taxon>Kondoa</taxon>
    </lineage>
</organism>
<dbReference type="SUPFAM" id="SSF64484">
    <property type="entry name" value="beta and beta-prime subunits of DNA dependent RNA-polymerase"/>
    <property type="match status" value="1"/>
</dbReference>
<name>A0A140D5I3_9BASI</name>
<dbReference type="PANTHER" id="PTHR19376">
    <property type="entry name" value="DNA-DIRECTED RNA POLYMERASE"/>
    <property type="match status" value="1"/>
</dbReference>
<feature type="region of interest" description="Disordered" evidence="7">
    <location>
        <begin position="263"/>
        <end position="287"/>
    </location>
</feature>
<dbReference type="InterPro" id="IPR044893">
    <property type="entry name" value="RNA_pol_Rpb1_clamp_domain"/>
</dbReference>
<dbReference type="EC" id="2.7.7.6" evidence="6"/>
<comment type="function">
    <text evidence="6">DNA-dependent RNA polymerase catalyzes the transcription of DNA into RNA using the four ribonucleoside triphosphates as substrates.</text>
</comment>
<evidence type="ECO:0000256" key="6">
    <source>
        <dbReference type="RuleBase" id="RU004279"/>
    </source>
</evidence>
<dbReference type="EMBL" id="KJ708029">
    <property type="protein sequence ID" value="AMK07041.1"/>
    <property type="molecule type" value="Genomic_DNA"/>
</dbReference>
<feature type="non-terminal residue" evidence="9">
    <location>
        <position position="287"/>
    </location>
</feature>
<gene>
    <name evidence="9" type="primary">rpb1</name>
</gene>
<keyword evidence="5 6" id="KW-0804">Transcription</keyword>